<evidence type="ECO:0008006" key="3">
    <source>
        <dbReference type="Google" id="ProtNLM"/>
    </source>
</evidence>
<dbReference type="EMBL" id="FUYB01000007">
    <property type="protein sequence ID" value="SKA78805.1"/>
    <property type="molecule type" value="Genomic_DNA"/>
</dbReference>
<evidence type="ECO:0000313" key="2">
    <source>
        <dbReference type="Proteomes" id="UP000190460"/>
    </source>
</evidence>
<dbReference type="Proteomes" id="UP000190460">
    <property type="component" value="Unassembled WGS sequence"/>
</dbReference>
<organism evidence="1 2">
    <name type="scientific">Thiothrix eikelboomii</name>
    <dbReference type="NCBI Taxonomy" id="92487"/>
    <lineage>
        <taxon>Bacteria</taxon>
        <taxon>Pseudomonadati</taxon>
        <taxon>Pseudomonadota</taxon>
        <taxon>Gammaproteobacteria</taxon>
        <taxon>Thiotrichales</taxon>
        <taxon>Thiotrichaceae</taxon>
        <taxon>Thiothrix</taxon>
    </lineage>
</organism>
<dbReference type="AlphaFoldDB" id="A0A1T4WPL5"/>
<evidence type="ECO:0000313" key="1">
    <source>
        <dbReference type="EMBL" id="SKA78805.1"/>
    </source>
</evidence>
<sequence length="218" mass="24317">MQALVVLLIILNLALFALNGWGPKDLPEPIPLTEPNIPSLQLAKDVAPASYSSATDQSPSSCYTIGPYLSQRVADEVFTKVRNYGLAVALRTLRTLETLNYLVYIPPLPTRAEAQAVVEDMRGFEVKDLLVIDAGPYENAISLGFFEDLTKAKRHAEYIRYLGYDARYTEQKAPREVQWLDYDEPFGSNTPVKLWSEALDPNSRLQVIPRACKAKLAG</sequence>
<dbReference type="RefSeq" id="WP_078922396.1">
    <property type="nucleotide sequence ID" value="NZ_FUYB01000007.1"/>
</dbReference>
<keyword evidence="2" id="KW-1185">Reference proteome</keyword>
<proteinExistence type="predicted"/>
<gene>
    <name evidence="1" type="ORF">SAMN02745130_01931</name>
</gene>
<accession>A0A1T4WPL5</accession>
<dbReference type="OrthoDB" id="6193567at2"/>
<dbReference type="STRING" id="92487.SAMN02745130_01931"/>
<protein>
    <recommendedName>
        <fullName evidence="3">Sporulation related domain-containing protein</fullName>
    </recommendedName>
</protein>
<reference evidence="1 2" key="1">
    <citation type="submission" date="2017-02" db="EMBL/GenBank/DDBJ databases">
        <authorList>
            <person name="Peterson S.W."/>
        </authorList>
    </citation>
    <scope>NUCLEOTIDE SEQUENCE [LARGE SCALE GENOMIC DNA]</scope>
    <source>
        <strain evidence="1 2">ATCC 49788</strain>
    </source>
</reference>
<name>A0A1T4WPL5_9GAMM</name>